<dbReference type="EMBL" id="JAZHOF010000006">
    <property type="protein sequence ID" value="MEJ8572753.1"/>
    <property type="molecule type" value="Genomic_DNA"/>
</dbReference>
<protein>
    <submittedName>
        <fullName evidence="2">Hint domain-containing protein</fullName>
    </submittedName>
</protein>
<proteinExistence type="predicted"/>
<dbReference type="Proteomes" id="UP001378188">
    <property type="component" value="Unassembled WGS sequence"/>
</dbReference>
<dbReference type="InterPro" id="IPR036844">
    <property type="entry name" value="Hint_dom_sf"/>
</dbReference>
<evidence type="ECO:0000313" key="3">
    <source>
        <dbReference type="Proteomes" id="UP001378188"/>
    </source>
</evidence>
<feature type="domain" description="Hedgehog/Intein (Hint)" evidence="1">
    <location>
        <begin position="106"/>
        <end position="247"/>
    </location>
</feature>
<evidence type="ECO:0000259" key="1">
    <source>
        <dbReference type="Pfam" id="PF13403"/>
    </source>
</evidence>
<gene>
    <name evidence="2" type="ORF">V3328_14775</name>
</gene>
<dbReference type="Gene3D" id="2.170.16.10">
    <property type="entry name" value="Hedgehog/Intein (Hint) domain"/>
    <property type="match status" value="1"/>
</dbReference>
<dbReference type="SUPFAM" id="SSF51294">
    <property type="entry name" value="Hedgehog/intein (Hint) domain"/>
    <property type="match status" value="1"/>
</dbReference>
<feature type="non-terminal residue" evidence="2">
    <location>
        <position position="370"/>
    </location>
</feature>
<reference evidence="2 3" key="1">
    <citation type="submission" date="2024-02" db="EMBL/GenBank/DDBJ databases">
        <title>Genome analysis and characterization of Microbaculum marinisediminis sp. nov., isolated from marine sediment.</title>
        <authorList>
            <person name="Du Z.-J."/>
            <person name="Ye Y.-Q."/>
            <person name="Zhang Z.-R."/>
            <person name="Yuan S.-M."/>
            <person name="Zhang X.-Y."/>
        </authorList>
    </citation>
    <scope>NUCLEOTIDE SEQUENCE [LARGE SCALE GENOMIC DNA]</scope>
    <source>
        <strain evidence="2 3">SDUM1044001</strain>
    </source>
</reference>
<keyword evidence="3" id="KW-1185">Reference proteome</keyword>
<dbReference type="AlphaFoldDB" id="A0AAW9RQY4"/>
<comment type="caution">
    <text evidence="2">The sequence shown here is derived from an EMBL/GenBank/DDBJ whole genome shotgun (WGS) entry which is preliminary data.</text>
</comment>
<name>A0AAW9RQY4_9HYPH</name>
<evidence type="ECO:0000313" key="2">
    <source>
        <dbReference type="EMBL" id="MEJ8572753.1"/>
    </source>
</evidence>
<dbReference type="RefSeq" id="WP_340330455.1">
    <property type="nucleotide sequence ID" value="NZ_JAZHOF010000006.1"/>
</dbReference>
<sequence length="370" mass="39413">MPQQFGYAFILRPTGVVGSLAAQTVTITDISDGADDNLTILGDISEDEFTSNKFLQGFTFLGVATIDDHKIIVGEVSGGGLIGFTDTNLATGTPFTYDSNASYQFVCFAAGTLIGTPGGDVPVEELSEGDIVVTASGEERAIRWTGTRTVDCRKTTNPRQAWPVRVSAHAFGHGLPERELWLSAAHAVQVSANRGVGEDVLVPIGALVNGATITQVPVETIDYHHIELDSHDVVMANGLPAESYLDCGNRAFFLGADVAPEFERESVDPATLPFCLPFVTGGEVVEEIRAQLDARARRLGWSAEEIEHDIAIEVGGFRVVPQDAGGRLQFTLPSDAGDAWLVSSSWVPVCFGCAMVCAGGRSLGPWSERP</sequence>
<dbReference type="Pfam" id="PF13403">
    <property type="entry name" value="Hint_2"/>
    <property type="match status" value="1"/>
</dbReference>
<dbReference type="InterPro" id="IPR028992">
    <property type="entry name" value="Hedgehog/Intein_dom"/>
</dbReference>
<organism evidence="2 3">
    <name type="scientific">Microbaculum marinum</name>
    <dbReference type="NCBI Taxonomy" id="1764581"/>
    <lineage>
        <taxon>Bacteria</taxon>
        <taxon>Pseudomonadati</taxon>
        <taxon>Pseudomonadota</taxon>
        <taxon>Alphaproteobacteria</taxon>
        <taxon>Hyphomicrobiales</taxon>
        <taxon>Tepidamorphaceae</taxon>
        <taxon>Microbaculum</taxon>
    </lineage>
</organism>
<accession>A0AAW9RQY4</accession>